<evidence type="ECO:0000313" key="8">
    <source>
        <dbReference type="Proteomes" id="UP000694865"/>
    </source>
</evidence>
<keyword evidence="4" id="KW-0325">Glycoprotein</keyword>
<protein>
    <recommendedName>
        <fullName evidence="6">Pentraxin family member</fullName>
    </recommendedName>
</protein>
<name>A0ABM0M763_SACKO</name>
<dbReference type="InterPro" id="IPR013320">
    <property type="entry name" value="ConA-like_dom_sf"/>
</dbReference>
<dbReference type="RefSeq" id="XP_006815854.1">
    <property type="nucleotide sequence ID" value="XM_006815791.1"/>
</dbReference>
<evidence type="ECO:0000256" key="1">
    <source>
        <dbReference type="ARBA" id="ARBA00022723"/>
    </source>
</evidence>
<feature type="signal peptide" evidence="6">
    <location>
        <begin position="1"/>
        <end position="20"/>
    </location>
</feature>
<dbReference type="SMART" id="SM00159">
    <property type="entry name" value="PTX"/>
    <property type="match status" value="1"/>
</dbReference>
<dbReference type="Pfam" id="PF00354">
    <property type="entry name" value="Pentaxin"/>
    <property type="match status" value="1"/>
</dbReference>
<dbReference type="PANTHER" id="PTHR19277">
    <property type="entry name" value="PENTRAXIN"/>
    <property type="match status" value="1"/>
</dbReference>
<feature type="domain" description="Pentraxin (PTX)" evidence="7">
    <location>
        <begin position="18"/>
        <end position="222"/>
    </location>
</feature>
<comment type="subunit">
    <text evidence="6">Homopentamer. Pentaxin (or pentraxin) have a discoid arrangement of 5 non-covalently bound subunits.</text>
</comment>
<keyword evidence="1 6" id="KW-0479">Metal-binding</keyword>
<comment type="caution">
    <text evidence="5">Lacks conserved residue(s) required for the propagation of feature annotation.</text>
</comment>
<keyword evidence="2 6" id="KW-0106">Calcium</keyword>
<keyword evidence="6" id="KW-0732">Signal</keyword>
<dbReference type="PANTHER" id="PTHR19277:SF125">
    <property type="entry name" value="B6"/>
    <property type="match status" value="1"/>
</dbReference>
<sequence>MKTLRQWNILFIILVHGVQSSRPFMLRMDASSNALYKGTLPTLDEFTICLWINANSTYQGHAGAPLSYATWNSDNELLLYDIYSFKIFVKGTTIETNECIAVDRWIHVCVLWRSDTGYWALYTDGTNILDGTGLSTNLIVDSGGSISIGQEQDSVGGGFDTKQALVADIAHVGIWSTTMDPAAISNLANDCSGKLQEGDIFKWVLLDLNLSGTTEVLNSDICGRRFHSIWLY</sequence>
<organism evidence="8 9">
    <name type="scientific">Saccoglossus kowalevskii</name>
    <name type="common">Acorn worm</name>
    <dbReference type="NCBI Taxonomy" id="10224"/>
    <lineage>
        <taxon>Eukaryota</taxon>
        <taxon>Metazoa</taxon>
        <taxon>Hemichordata</taxon>
        <taxon>Enteropneusta</taxon>
        <taxon>Harrimaniidae</taxon>
        <taxon>Saccoglossus</taxon>
    </lineage>
</organism>
<comment type="similarity">
    <text evidence="6">Belongs to the pentraxin family.</text>
</comment>
<proteinExistence type="inferred from homology"/>
<accession>A0ABM0M763</accession>
<keyword evidence="8" id="KW-1185">Reference proteome</keyword>
<keyword evidence="3" id="KW-1015">Disulfide bond</keyword>
<dbReference type="InterPro" id="IPR001759">
    <property type="entry name" value="PTX_dom"/>
</dbReference>
<feature type="chain" id="PRO_5044968089" description="Pentraxin family member" evidence="6">
    <location>
        <begin position="21"/>
        <end position="232"/>
    </location>
</feature>
<dbReference type="GeneID" id="100373360"/>
<evidence type="ECO:0000256" key="3">
    <source>
        <dbReference type="ARBA" id="ARBA00023157"/>
    </source>
</evidence>
<evidence type="ECO:0000256" key="4">
    <source>
        <dbReference type="ARBA" id="ARBA00023180"/>
    </source>
</evidence>
<dbReference type="Proteomes" id="UP000694865">
    <property type="component" value="Unplaced"/>
</dbReference>
<dbReference type="InterPro" id="IPR051360">
    <property type="entry name" value="Neuronal_Pentraxin_Related"/>
</dbReference>
<evidence type="ECO:0000259" key="7">
    <source>
        <dbReference type="PROSITE" id="PS51828"/>
    </source>
</evidence>
<evidence type="ECO:0000313" key="9">
    <source>
        <dbReference type="RefSeq" id="XP_006815854.1"/>
    </source>
</evidence>
<reference evidence="9" key="1">
    <citation type="submission" date="2025-08" db="UniProtKB">
        <authorList>
            <consortium name="RefSeq"/>
        </authorList>
    </citation>
    <scope>IDENTIFICATION</scope>
    <source>
        <tissue evidence="9">Testes</tissue>
    </source>
</reference>
<dbReference type="PROSITE" id="PS51828">
    <property type="entry name" value="PTX_2"/>
    <property type="match status" value="1"/>
</dbReference>
<evidence type="ECO:0000256" key="6">
    <source>
        <dbReference type="RuleBase" id="RU362112"/>
    </source>
</evidence>
<comment type="cofactor">
    <cofactor evidence="6">
        <name>Ca(2+)</name>
        <dbReference type="ChEBI" id="CHEBI:29108"/>
    </cofactor>
    <text evidence="6">Binds 2 calcium ions per subunit.</text>
</comment>
<evidence type="ECO:0000256" key="2">
    <source>
        <dbReference type="ARBA" id="ARBA00022837"/>
    </source>
</evidence>
<comment type="subcellular location">
    <subcellularLocation>
        <location evidence="6">Secreted</location>
    </subcellularLocation>
</comment>
<dbReference type="Gene3D" id="2.60.120.200">
    <property type="match status" value="1"/>
</dbReference>
<dbReference type="PRINTS" id="PR00895">
    <property type="entry name" value="PENTAXIN"/>
</dbReference>
<dbReference type="SUPFAM" id="SSF49899">
    <property type="entry name" value="Concanavalin A-like lectins/glucanases"/>
    <property type="match status" value="1"/>
</dbReference>
<evidence type="ECO:0000256" key="5">
    <source>
        <dbReference type="PROSITE-ProRule" id="PRU01172"/>
    </source>
</evidence>
<gene>
    <name evidence="9" type="primary">LOC100373360</name>
</gene>